<keyword evidence="13" id="KW-0032">Aminotransferase</keyword>
<evidence type="ECO:0000256" key="7">
    <source>
        <dbReference type="ARBA" id="ARBA00022898"/>
    </source>
</evidence>
<comment type="pathway">
    <text evidence="3">Amino-acid biosynthesis; L-valine biosynthesis; L-valine from pyruvate: step 4/4.</text>
</comment>
<dbReference type="EC" id="2.6.1.42" evidence="6"/>
<dbReference type="InterPro" id="IPR018300">
    <property type="entry name" value="Aminotrans_IV_CS"/>
</dbReference>
<dbReference type="AlphaFoldDB" id="A0A2S9Y3E8"/>
<dbReference type="GO" id="GO:0046394">
    <property type="term" value="P:carboxylic acid biosynthetic process"/>
    <property type="evidence" value="ECO:0007669"/>
    <property type="project" value="UniProtKB-ARBA"/>
</dbReference>
<evidence type="ECO:0000256" key="5">
    <source>
        <dbReference type="ARBA" id="ARBA00009320"/>
    </source>
</evidence>
<dbReference type="InterPro" id="IPR001544">
    <property type="entry name" value="Aminotrans_IV"/>
</dbReference>
<dbReference type="GO" id="GO:0008652">
    <property type="term" value="P:amino acid biosynthetic process"/>
    <property type="evidence" value="ECO:0007669"/>
    <property type="project" value="UniProtKB-ARBA"/>
</dbReference>
<dbReference type="InterPro" id="IPR043132">
    <property type="entry name" value="BCAT-like_C"/>
</dbReference>
<name>A0A2S9Y3E8_9BACT</name>
<dbReference type="PANTHER" id="PTHR42743:SF11">
    <property type="entry name" value="AMINODEOXYCHORISMATE LYASE"/>
    <property type="match status" value="1"/>
</dbReference>
<comment type="catalytic activity">
    <reaction evidence="9">
        <text>L-isoleucine + 2-oxoglutarate = (S)-3-methyl-2-oxopentanoate + L-glutamate</text>
        <dbReference type="Rhea" id="RHEA:24801"/>
        <dbReference type="ChEBI" id="CHEBI:16810"/>
        <dbReference type="ChEBI" id="CHEBI:29985"/>
        <dbReference type="ChEBI" id="CHEBI:35146"/>
        <dbReference type="ChEBI" id="CHEBI:58045"/>
        <dbReference type="EC" id="2.6.1.42"/>
    </reaction>
</comment>
<gene>
    <name evidence="13" type="primary">dat</name>
    <name evidence="13" type="ORF">ENSA7_62430</name>
</gene>
<evidence type="ECO:0000256" key="6">
    <source>
        <dbReference type="ARBA" id="ARBA00013053"/>
    </source>
</evidence>
<evidence type="ECO:0000256" key="12">
    <source>
        <dbReference type="RuleBase" id="RU004516"/>
    </source>
</evidence>
<evidence type="ECO:0000256" key="2">
    <source>
        <dbReference type="ARBA" id="ARBA00004824"/>
    </source>
</evidence>
<sequence length="298" mass="31706">MSTKVWLSTHARVLDPQDANISVFDRGFLYGDSVYETLRTAGGRVVEIGPHLDRLRRSAEGIAFELPFTDAQITDALHETVAAAANPDSRIRVVVTRGAGPIALDTREVESPVLVIMVSPIVVPTPEEYERGISAVIVGREGSIRPGLKTGNYLGNILALRHAHELGAEDAIMCNERGEVAEGATSNLFMVVDGSVHTPSLATGLLAGITRGVVIELLERRLGIPTCERSINTEELSVADELFLTSSVRGVMPVTTLGGRTVGGGTAGPVTRRVQAIYEEFLDAGGAASPLALRDDDD</sequence>
<dbReference type="InterPro" id="IPR043131">
    <property type="entry name" value="BCAT-like_N"/>
</dbReference>
<comment type="catalytic activity">
    <reaction evidence="10">
        <text>L-leucine + 2-oxoglutarate = 4-methyl-2-oxopentanoate + L-glutamate</text>
        <dbReference type="Rhea" id="RHEA:18321"/>
        <dbReference type="ChEBI" id="CHEBI:16810"/>
        <dbReference type="ChEBI" id="CHEBI:17865"/>
        <dbReference type="ChEBI" id="CHEBI:29985"/>
        <dbReference type="ChEBI" id="CHEBI:57427"/>
        <dbReference type="EC" id="2.6.1.42"/>
    </reaction>
</comment>
<dbReference type="GO" id="GO:0005829">
    <property type="term" value="C:cytosol"/>
    <property type="evidence" value="ECO:0007669"/>
    <property type="project" value="TreeGrafter"/>
</dbReference>
<keyword evidence="13" id="KW-0808">Transferase</keyword>
<comment type="pathway">
    <text evidence="4">Amino-acid biosynthesis; L-leucine biosynthesis; L-leucine from 3-methyl-2-oxobutanoate: step 4/4.</text>
</comment>
<dbReference type="Pfam" id="PF01063">
    <property type="entry name" value="Aminotran_4"/>
    <property type="match status" value="1"/>
</dbReference>
<comment type="similarity">
    <text evidence="5 11">Belongs to the class-IV pyridoxal-phosphate-dependent aminotransferase family.</text>
</comment>
<comment type="pathway">
    <text evidence="2">Amino-acid biosynthesis; L-isoleucine biosynthesis; L-isoleucine from 2-oxobutanoate: step 4/4.</text>
</comment>
<organism evidence="13 14">
    <name type="scientific">Enhygromyxa salina</name>
    <dbReference type="NCBI Taxonomy" id="215803"/>
    <lineage>
        <taxon>Bacteria</taxon>
        <taxon>Pseudomonadati</taxon>
        <taxon>Myxococcota</taxon>
        <taxon>Polyangia</taxon>
        <taxon>Nannocystales</taxon>
        <taxon>Nannocystaceae</taxon>
        <taxon>Enhygromyxa</taxon>
    </lineage>
</organism>
<evidence type="ECO:0000256" key="1">
    <source>
        <dbReference type="ARBA" id="ARBA00001933"/>
    </source>
</evidence>
<dbReference type="InterPro" id="IPR036038">
    <property type="entry name" value="Aminotransferase-like"/>
</dbReference>
<dbReference type="GO" id="GO:0052654">
    <property type="term" value="F:L-leucine-2-oxoglutarate transaminase activity"/>
    <property type="evidence" value="ECO:0007669"/>
    <property type="project" value="RHEA"/>
</dbReference>
<dbReference type="SUPFAM" id="SSF56752">
    <property type="entry name" value="D-aminoacid aminotransferase-like PLP-dependent enzymes"/>
    <property type="match status" value="1"/>
</dbReference>
<comment type="caution">
    <text evidence="13">The sequence shown here is derived from an EMBL/GenBank/DDBJ whole genome shotgun (WGS) entry which is preliminary data.</text>
</comment>
<dbReference type="Gene3D" id="3.30.470.10">
    <property type="match status" value="1"/>
</dbReference>
<dbReference type="FunFam" id="3.20.10.10:FF:000002">
    <property type="entry name" value="D-alanine aminotransferase"/>
    <property type="match status" value="1"/>
</dbReference>
<evidence type="ECO:0000313" key="13">
    <source>
        <dbReference type="EMBL" id="PRP99605.1"/>
    </source>
</evidence>
<dbReference type="PROSITE" id="PS00770">
    <property type="entry name" value="AA_TRANSFER_CLASS_4"/>
    <property type="match status" value="1"/>
</dbReference>
<keyword evidence="7 12" id="KW-0663">Pyridoxal phosphate</keyword>
<proteinExistence type="inferred from homology"/>
<evidence type="ECO:0000313" key="14">
    <source>
        <dbReference type="Proteomes" id="UP000238823"/>
    </source>
</evidence>
<comment type="cofactor">
    <cofactor evidence="1 12">
        <name>pyridoxal 5'-phosphate</name>
        <dbReference type="ChEBI" id="CHEBI:597326"/>
    </cofactor>
</comment>
<dbReference type="GO" id="GO:0052656">
    <property type="term" value="F:L-isoleucine-2-oxoglutarate transaminase activity"/>
    <property type="evidence" value="ECO:0007669"/>
    <property type="project" value="RHEA"/>
</dbReference>
<evidence type="ECO:0000256" key="4">
    <source>
        <dbReference type="ARBA" id="ARBA00005072"/>
    </source>
</evidence>
<evidence type="ECO:0000256" key="10">
    <source>
        <dbReference type="ARBA" id="ARBA00049229"/>
    </source>
</evidence>
<dbReference type="EMBL" id="PVNL01000120">
    <property type="protein sequence ID" value="PRP99605.1"/>
    <property type="molecule type" value="Genomic_DNA"/>
</dbReference>
<evidence type="ECO:0000256" key="9">
    <source>
        <dbReference type="ARBA" id="ARBA00048798"/>
    </source>
</evidence>
<evidence type="ECO:0000256" key="3">
    <source>
        <dbReference type="ARBA" id="ARBA00004931"/>
    </source>
</evidence>
<reference evidence="13 14" key="1">
    <citation type="submission" date="2018-03" db="EMBL/GenBank/DDBJ databases">
        <title>Draft Genome Sequences of the Obligatory Marine Myxobacteria Enhygromyxa salina SWB007.</title>
        <authorList>
            <person name="Poehlein A."/>
            <person name="Moghaddam J.A."/>
            <person name="Harms H."/>
            <person name="Alanjari M."/>
            <person name="Koenig G.M."/>
            <person name="Daniel R."/>
            <person name="Schaeberle T.F."/>
        </authorList>
    </citation>
    <scope>NUCLEOTIDE SEQUENCE [LARGE SCALE GENOMIC DNA]</scope>
    <source>
        <strain evidence="13 14">SWB007</strain>
    </source>
</reference>
<evidence type="ECO:0000256" key="8">
    <source>
        <dbReference type="ARBA" id="ARBA00048212"/>
    </source>
</evidence>
<dbReference type="Proteomes" id="UP000238823">
    <property type="component" value="Unassembled WGS sequence"/>
</dbReference>
<dbReference type="PANTHER" id="PTHR42743">
    <property type="entry name" value="AMINO-ACID AMINOTRANSFERASE"/>
    <property type="match status" value="1"/>
</dbReference>
<accession>A0A2S9Y3E8</accession>
<dbReference type="InterPro" id="IPR050571">
    <property type="entry name" value="Class-IV_PLP-Dep_Aminotrnsfr"/>
</dbReference>
<protein>
    <recommendedName>
        <fullName evidence="6">branched-chain-amino-acid transaminase</fullName>
        <ecNumber evidence="6">2.6.1.42</ecNumber>
    </recommendedName>
</protein>
<dbReference type="Gene3D" id="3.20.10.10">
    <property type="entry name" value="D-amino Acid Aminotransferase, subunit A, domain 2"/>
    <property type="match status" value="1"/>
</dbReference>
<dbReference type="GO" id="GO:0052655">
    <property type="term" value="F:L-valine-2-oxoglutarate transaminase activity"/>
    <property type="evidence" value="ECO:0007669"/>
    <property type="project" value="RHEA"/>
</dbReference>
<evidence type="ECO:0000256" key="11">
    <source>
        <dbReference type="RuleBase" id="RU004106"/>
    </source>
</evidence>
<comment type="catalytic activity">
    <reaction evidence="8">
        <text>L-valine + 2-oxoglutarate = 3-methyl-2-oxobutanoate + L-glutamate</text>
        <dbReference type="Rhea" id="RHEA:24813"/>
        <dbReference type="ChEBI" id="CHEBI:11851"/>
        <dbReference type="ChEBI" id="CHEBI:16810"/>
        <dbReference type="ChEBI" id="CHEBI:29985"/>
        <dbReference type="ChEBI" id="CHEBI:57762"/>
        <dbReference type="EC" id="2.6.1.42"/>
    </reaction>
</comment>
<dbReference type="RefSeq" id="WP_181234294.1">
    <property type="nucleotide sequence ID" value="NZ_PVNL01000120.1"/>
</dbReference>